<accession>A0AA48GNN8</accession>
<dbReference type="EMBL" id="AP027081">
    <property type="protein sequence ID" value="BDU76451.1"/>
    <property type="molecule type" value="Genomic_DNA"/>
</dbReference>
<keyword evidence="5 9" id="KW-0732">Signal</keyword>
<name>A0AA48GNN8_9BACT</name>
<evidence type="ECO:0000313" key="13">
    <source>
        <dbReference type="Proteomes" id="UP001228113"/>
    </source>
</evidence>
<evidence type="ECO:0000256" key="9">
    <source>
        <dbReference type="SAM" id="SignalP"/>
    </source>
</evidence>
<feature type="region of interest" description="Disordered" evidence="8">
    <location>
        <begin position="354"/>
        <end position="378"/>
    </location>
</feature>
<dbReference type="GO" id="GO:0044718">
    <property type="term" value="P:siderophore transmembrane transport"/>
    <property type="evidence" value="ECO:0007669"/>
    <property type="project" value="TreeGrafter"/>
</dbReference>
<dbReference type="Pfam" id="PF25183">
    <property type="entry name" value="OMP_b-brl_4"/>
    <property type="match status" value="1"/>
</dbReference>
<evidence type="ECO:0000256" key="3">
    <source>
        <dbReference type="ARBA" id="ARBA00022452"/>
    </source>
</evidence>
<keyword evidence="6" id="KW-0472">Membrane</keyword>
<evidence type="ECO:0000256" key="2">
    <source>
        <dbReference type="ARBA" id="ARBA00022448"/>
    </source>
</evidence>
<evidence type="ECO:0000313" key="12">
    <source>
        <dbReference type="EMBL" id="BDU76451.1"/>
    </source>
</evidence>
<feature type="compositionally biased region" description="Polar residues" evidence="8">
    <location>
        <begin position="354"/>
        <end position="368"/>
    </location>
</feature>
<feature type="signal peptide" evidence="9">
    <location>
        <begin position="1"/>
        <end position="31"/>
    </location>
</feature>
<evidence type="ECO:0008006" key="14">
    <source>
        <dbReference type="Google" id="ProtNLM"/>
    </source>
</evidence>
<dbReference type="Gene3D" id="2.40.170.20">
    <property type="entry name" value="TonB-dependent receptor, beta-barrel domain"/>
    <property type="match status" value="1"/>
</dbReference>
<dbReference type="Pfam" id="PF13620">
    <property type="entry name" value="CarboxypepD_reg"/>
    <property type="match status" value="1"/>
</dbReference>
<dbReference type="InterPro" id="IPR057601">
    <property type="entry name" value="Oar-like_b-barrel"/>
</dbReference>
<keyword evidence="2" id="KW-0813">Transport</keyword>
<organism evidence="12 13">
    <name type="scientific">Mesoterricola sediminis</name>
    <dbReference type="NCBI Taxonomy" id="2927980"/>
    <lineage>
        <taxon>Bacteria</taxon>
        <taxon>Pseudomonadati</taxon>
        <taxon>Acidobacteriota</taxon>
        <taxon>Holophagae</taxon>
        <taxon>Holophagales</taxon>
        <taxon>Holophagaceae</taxon>
        <taxon>Mesoterricola</taxon>
    </lineage>
</organism>
<evidence type="ECO:0000259" key="11">
    <source>
        <dbReference type="Pfam" id="PF25183"/>
    </source>
</evidence>
<dbReference type="Proteomes" id="UP001228113">
    <property type="component" value="Chromosome"/>
</dbReference>
<comment type="subcellular location">
    <subcellularLocation>
        <location evidence="1">Cell outer membrane</location>
        <topology evidence="1">Multi-pass membrane protein</topology>
    </subcellularLocation>
</comment>
<dbReference type="InterPro" id="IPR039426">
    <property type="entry name" value="TonB-dep_rcpt-like"/>
</dbReference>
<evidence type="ECO:0000256" key="6">
    <source>
        <dbReference type="ARBA" id="ARBA00023136"/>
    </source>
</evidence>
<dbReference type="InterPro" id="IPR012910">
    <property type="entry name" value="Plug_dom"/>
</dbReference>
<keyword evidence="13" id="KW-1185">Reference proteome</keyword>
<dbReference type="Pfam" id="PF07715">
    <property type="entry name" value="Plug"/>
    <property type="match status" value="1"/>
</dbReference>
<keyword evidence="7" id="KW-0998">Cell outer membrane</keyword>
<evidence type="ECO:0000256" key="1">
    <source>
        <dbReference type="ARBA" id="ARBA00004571"/>
    </source>
</evidence>
<proteinExistence type="predicted"/>
<dbReference type="GO" id="GO:0015344">
    <property type="term" value="F:siderophore uptake transmembrane transporter activity"/>
    <property type="evidence" value="ECO:0007669"/>
    <property type="project" value="TreeGrafter"/>
</dbReference>
<dbReference type="AlphaFoldDB" id="A0AA48GNN8"/>
<keyword evidence="3" id="KW-1134">Transmembrane beta strand</keyword>
<dbReference type="Gene3D" id="2.170.130.10">
    <property type="entry name" value="TonB-dependent receptor, plug domain"/>
    <property type="match status" value="1"/>
</dbReference>
<gene>
    <name evidence="12" type="ORF">METESE_14090</name>
</gene>
<feature type="chain" id="PRO_5041295655" description="TonB-dependent receptor" evidence="9">
    <location>
        <begin position="32"/>
        <end position="994"/>
    </location>
</feature>
<dbReference type="PANTHER" id="PTHR30069">
    <property type="entry name" value="TONB-DEPENDENT OUTER MEMBRANE RECEPTOR"/>
    <property type="match status" value="1"/>
</dbReference>
<dbReference type="SUPFAM" id="SSF49464">
    <property type="entry name" value="Carboxypeptidase regulatory domain-like"/>
    <property type="match status" value="1"/>
</dbReference>
<dbReference type="PANTHER" id="PTHR30069:SF29">
    <property type="entry name" value="HEMOGLOBIN AND HEMOGLOBIN-HAPTOGLOBIN-BINDING PROTEIN 1-RELATED"/>
    <property type="match status" value="1"/>
</dbReference>
<dbReference type="RefSeq" id="WP_316411421.1">
    <property type="nucleotide sequence ID" value="NZ_AP027081.1"/>
</dbReference>
<evidence type="ECO:0000256" key="5">
    <source>
        <dbReference type="ARBA" id="ARBA00022729"/>
    </source>
</evidence>
<dbReference type="InterPro" id="IPR037066">
    <property type="entry name" value="Plug_dom_sf"/>
</dbReference>
<sequence>MIRPDRLAGLGKLCCILAAASPFLLSQSASVGNLAGTVAGPGRKPLAGAVVQVDTGRGIREARTGEDGKFFFAQLLPGTVKVRVTAPGLATFASQVTVVANQNTVLAVPLSPVAEARVEVVAVANREVGVDPTVAATGVNFDSATIASLPLIGSDPYAAALVTLPGTPSGGYNFHGSEDGGNAYTINGVESRSAGGGTQLLPLNPDLIEQFNVLTGGISAKYGRFVGGVVNTVTKSGSNTFEGSARHDLTSNSWNALPRQSAYTTSMRVPRRVTDVQSYTFLGPIIKDTLFFAVGYKTTTPSTTTVVTGSVGSGLFKPYLFTSTSTSELKDIRLDWQINGSNKLSGSWSRYVSSSTGPTNGRGMSTIETGAGPSRSEKSYKSVSYTSILSPSLLLDVIASETLTKSGGPGTGSPGGDDVVTWIDTKGAGNGDRYDNGVVAPIRRQEKIRTLGANLAWNSAQHALETGVQYYHSRIDSMGSYAGADGSYLAMTPSRAEIRFYGWTVAAPPSMDRLYRNLVRDSSSSTKLVLFDPLQGGADTHILGLYVNDVWTIDNHWSASAGLRFDRNEVKLDPEGDKFTASILTPRLSASFDLNGDRKHVFSLGLAEYSGQYNVSTFSATSVSNTVPVRLYKYYGTGNGSDALNADGTINWNVWGKSATQLGAANPYLASTNPLTNRKVVADPDTKAPRSREATLSYRYTDNVQSLTATLLHKVQDNYVGLRYLGAAGTAAGQARQEYFTDSGMKTRYQALEVQYRRQVMTDLQAGGNLTWSYTRANAGQGIGNSTRNQYGDFISNDLLDPSGPQPGQWSSSSTPFTAHLDVAWTHDFGKAGKATVSLLGHFWSKSFSGYRSYSGPTTAEIQSYGYSDSVTRVYAGEQLWWPEQYRFDLHLGYEVPLYRKVCAFAALDVTNLFNHMQPMYVYHATALTDGTRTFAPYDPSIAAAYPTWWSNPALRPVAYNAPNPSNNPYIMADGQVGDYTAPRKIQVRLGFRF</sequence>
<evidence type="ECO:0000256" key="4">
    <source>
        <dbReference type="ARBA" id="ARBA00022692"/>
    </source>
</evidence>
<dbReference type="InterPro" id="IPR008969">
    <property type="entry name" value="CarboxyPept-like_regulatory"/>
</dbReference>
<protein>
    <recommendedName>
        <fullName evidence="14">TonB-dependent receptor</fullName>
    </recommendedName>
</protein>
<dbReference type="SUPFAM" id="SSF56935">
    <property type="entry name" value="Porins"/>
    <property type="match status" value="1"/>
</dbReference>
<evidence type="ECO:0000256" key="8">
    <source>
        <dbReference type="SAM" id="MobiDB-lite"/>
    </source>
</evidence>
<dbReference type="InterPro" id="IPR036942">
    <property type="entry name" value="Beta-barrel_TonB_sf"/>
</dbReference>
<keyword evidence="4" id="KW-0812">Transmembrane</keyword>
<evidence type="ECO:0000259" key="10">
    <source>
        <dbReference type="Pfam" id="PF07715"/>
    </source>
</evidence>
<dbReference type="Gene3D" id="2.60.40.1120">
    <property type="entry name" value="Carboxypeptidase-like, regulatory domain"/>
    <property type="match status" value="1"/>
</dbReference>
<reference evidence="12" key="1">
    <citation type="journal article" date="2023" name="Int. J. Syst. Evol. Microbiol.">
        <title>Mesoterricola silvestris gen. nov., sp. nov., Mesoterricola sediminis sp. nov., Geothrix oryzae sp. nov., Geothrix edaphica sp. nov., Geothrix rubra sp. nov., and Geothrix limicola sp. nov., six novel members of Acidobacteriota isolated from soils.</title>
        <authorList>
            <person name="Itoh H."/>
            <person name="Sugisawa Y."/>
            <person name="Mise K."/>
            <person name="Xu Z."/>
            <person name="Kuniyasu M."/>
            <person name="Ushijima N."/>
            <person name="Kawano K."/>
            <person name="Kobayashi E."/>
            <person name="Shiratori Y."/>
            <person name="Masuda Y."/>
            <person name="Senoo K."/>
        </authorList>
    </citation>
    <scope>NUCLEOTIDE SEQUENCE</scope>
    <source>
        <strain evidence="12">W786</strain>
    </source>
</reference>
<feature type="domain" description="TonB-dependent receptor plug" evidence="10">
    <location>
        <begin position="166"/>
        <end position="229"/>
    </location>
</feature>
<feature type="domain" description="TonB-dependent transporter Oar-like beta-barrel" evidence="11">
    <location>
        <begin position="324"/>
        <end position="569"/>
    </location>
</feature>
<dbReference type="KEGG" id="msea:METESE_14090"/>
<dbReference type="GO" id="GO:0009279">
    <property type="term" value="C:cell outer membrane"/>
    <property type="evidence" value="ECO:0007669"/>
    <property type="project" value="UniProtKB-SubCell"/>
</dbReference>
<evidence type="ECO:0000256" key="7">
    <source>
        <dbReference type="ARBA" id="ARBA00023237"/>
    </source>
</evidence>